<reference evidence="2" key="1">
    <citation type="submission" date="2018-03" db="EMBL/GenBank/DDBJ databases">
        <title>Draft genome sequences of Megaviruse, new member of the family Mimiviridae isolated from water in Shanghai, China.</title>
        <authorList>
            <person name="Xia Y."/>
        </authorList>
    </citation>
    <scope>NUCLEOTIDE SEQUENCE</scope>
    <source>
        <strain evidence="2">SH</strain>
    </source>
</reference>
<dbReference type="EMBL" id="MH046811">
    <property type="protein sequence ID" value="UFX99855.1"/>
    <property type="molecule type" value="Genomic_DNA"/>
</dbReference>
<gene>
    <name evidence="2" type="ORF">Mb0798</name>
</gene>
<feature type="region of interest" description="Disordered" evidence="1">
    <location>
        <begin position="158"/>
        <end position="229"/>
    </location>
</feature>
<feature type="region of interest" description="Disordered" evidence="1">
    <location>
        <begin position="1"/>
        <end position="22"/>
    </location>
</feature>
<organism evidence="2">
    <name type="scientific">Megavirus baoshan</name>
    <dbReference type="NCBI Taxonomy" id="2496520"/>
    <lineage>
        <taxon>Viruses</taxon>
        <taxon>Varidnaviria</taxon>
        <taxon>Bamfordvirae</taxon>
        <taxon>Nucleocytoviricota</taxon>
        <taxon>Megaviricetes</taxon>
        <taxon>Imitervirales</taxon>
        <taxon>Mimiviridae</taxon>
        <taxon>Megamimivirinae</taxon>
        <taxon>Megavirus</taxon>
        <taxon>Megavirus baoshanense</taxon>
    </lineage>
</organism>
<evidence type="ECO:0000313" key="2">
    <source>
        <dbReference type="EMBL" id="UFX99855.1"/>
    </source>
</evidence>
<feature type="compositionally biased region" description="Low complexity" evidence="1">
    <location>
        <begin position="178"/>
        <end position="217"/>
    </location>
</feature>
<feature type="compositionally biased region" description="Basic residues" evidence="1">
    <location>
        <begin position="218"/>
        <end position="229"/>
    </location>
</feature>
<sequence>MSKFSKKLGSDSSYRRPKMTYQDQLSQDEINEKIQGYSQVDDISQIPVNTHIRYFITQDDGSIAFRMGGFLKDKSNADKYIVLTNGKNHWSVQVKDTIFLRKMSHTEEIDSLHETYRNKLNEKDKIIIEMEKIIKKEYPNFTIDLLFVKKNDKLKMNKSESNDYNKSNTFKSNRSKSNRSNTSKSNRSNTSKSNRSNTSKSNRSNTSKSNRSNTSKSNRSKYRKKNNSG</sequence>
<accession>A0A8K1T104</accession>
<proteinExistence type="predicted"/>
<name>A0A8K1T104_9VIRU</name>
<protein>
    <submittedName>
        <fullName evidence="2">Uncharacterized protein</fullName>
    </submittedName>
</protein>
<evidence type="ECO:0000256" key="1">
    <source>
        <dbReference type="SAM" id="MobiDB-lite"/>
    </source>
</evidence>